<reference evidence="2 3" key="1">
    <citation type="journal article" date="2019" name="Sci. Rep.">
        <title>Orb-weaving spider Araneus ventricosus genome elucidates the spidroin gene catalogue.</title>
        <authorList>
            <person name="Kono N."/>
            <person name="Nakamura H."/>
            <person name="Ohtoshi R."/>
            <person name="Moran D.A.P."/>
            <person name="Shinohara A."/>
            <person name="Yoshida Y."/>
            <person name="Fujiwara M."/>
            <person name="Mori M."/>
            <person name="Tomita M."/>
            <person name="Arakawa K."/>
        </authorList>
    </citation>
    <scope>NUCLEOTIDE SEQUENCE [LARGE SCALE GENOMIC DNA]</scope>
</reference>
<organism evidence="2 3">
    <name type="scientific">Araneus ventricosus</name>
    <name type="common">Orbweaver spider</name>
    <name type="synonym">Epeira ventricosa</name>
    <dbReference type="NCBI Taxonomy" id="182803"/>
    <lineage>
        <taxon>Eukaryota</taxon>
        <taxon>Metazoa</taxon>
        <taxon>Ecdysozoa</taxon>
        <taxon>Arthropoda</taxon>
        <taxon>Chelicerata</taxon>
        <taxon>Arachnida</taxon>
        <taxon>Araneae</taxon>
        <taxon>Araneomorphae</taxon>
        <taxon>Entelegynae</taxon>
        <taxon>Araneoidea</taxon>
        <taxon>Araneidae</taxon>
        <taxon>Araneus</taxon>
    </lineage>
</organism>
<feature type="region of interest" description="Disordered" evidence="1">
    <location>
        <begin position="57"/>
        <end position="88"/>
    </location>
</feature>
<gene>
    <name evidence="2" type="ORF">AVEN_221834_1</name>
</gene>
<dbReference type="EMBL" id="BGPR01001070">
    <property type="protein sequence ID" value="GBM44592.1"/>
    <property type="molecule type" value="Genomic_DNA"/>
</dbReference>
<protein>
    <submittedName>
        <fullName evidence="2">Uncharacterized protein</fullName>
    </submittedName>
</protein>
<evidence type="ECO:0000256" key="1">
    <source>
        <dbReference type="SAM" id="MobiDB-lite"/>
    </source>
</evidence>
<accession>A0A4Y2FSV3</accession>
<proteinExistence type="predicted"/>
<evidence type="ECO:0000313" key="2">
    <source>
        <dbReference type="EMBL" id="GBM44592.1"/>
    </source>
</evidence>
<evidence type="ECO:0000313" key="3">
    <source>
        <dbReference type="Proteomes" id="UP000499080"/>
    </source>
</evidence>
<keyword evidence="3" id="KW-1185">Reference proteome</keyword>
<dbReference type="Proteomes" id="UP000499080">
    <property type="component" value="Unassembled WGS sequence"/>
</dbReference>
<comment type="caution">
    <text evidence="2">The sequence shown here is derived from an EMBL/GenBank/DDBJ whole genome shotgun (WGS) entry which is preliminary data.</text>
</comment>
<name>A0A4Y2FSV3_ARAVE</name>
<sequence>MVTSKFALTCCSLVMNFRSCRAELAADLHRKTAATLLQIKIAIWDLASLLSGYRGSPMPSGGRGGLVARSRPQDRRVAGSKTYSTEDPPCMGPVAREIIRSGQTLSRWCGAEVSRGGAVFVI</sequence>
<dbReference type="AlphaFoldDB" id="A0A4Y2FSV3"/>